<dbReference type="PANTHER" id="PTHR10067:SF9">
    <property type="entry name" value="PHOSPHATIDYLSERINE DECARBOXYLASE FAMILY PROTEIN (AFU_ORTHOLOGUE AFUA_7G01730)"/>
    <property type="match status" value="1"/>
</dbReference>
<dbReference type="InParanoid" id="A0A5C3PLV5"/>
<dbReference type="EMBL" id="ML211083">
    <property type="protein sequence ID" value="TFK89210.1"/>
    <property type="molecule type" value="Genomic_DNA"/>
</dbReference>
<evidence type="ECO:0000259" key="3">
    <source>
        <dbReference type="Pfam" id="PF12588"/>
    </source>
</evidence>
<dbReference type="GO" id="GO:0004609">
    <property type="term" value="F:phosphatidylserine decarboxylase activity"/>
    <property type="evidence" value="ECO:0007669"/>
    <property type="project" value="InterPro"/>
</dbReference>
<evidence type="ECO:0000256" key="1">
    <source>
        <dbReference type="ARBA" id="ARBA00022793"/>
    </source>
</evidence>
<dbReference type="GO" id="GO:0006646">
    <property type="term" value="P:phosphatidylethanolamine biosynthetic process"/>
    <property type="evidence" value="ECO:0007669"/>
    <property type="project" value="TreeGrafter"/>
</dbReference>
<dbReference type="Pfam" id="PF12588">
    <property type="entry name" value="PSDC"/>
    <property type="match status" value="1"/>
</dbReference>
<name>A0A5C3PLV5_9APHY</name>
<organism evidence="4 5">
    <name type="scientific">Polyporus arcularius HHB13444</name>
    <dbReference type="NCBI Taxonomy" id="1314778"/>
    <lineage>
        <taxon>Eukaryota</taxon>
        <taxon>Fungi</taxon>
        <taxon>Dikarya</taxon>
        <taxon>Basidiomycota</taxon>
        <taxon>Agaricomycotina</taxon>
        <taxon>Agaricomycetes</taxon>
        <taxon>Polyporales</taxon>
        <taxon>Polyporaceae</taxon>
        <taxon>Polyporus</taxon>
    </lineage>
</organism>
<gene>
    <name evidence="4" type="ORF">K466DRAFT_38278</name>
</gene>
<dbReference type="InterPro" id="IPR022237">
    <property type="entry name" value="PsiD-like"/>
</dbReference>
<sequence>MAPSYQQRIASDPQYRGVPPGMLILHRFGGWLPRDHRVLEKWLKKRIAKIDDRRKKGTKVALDPVIQEFQEVIESNPPIYMGFHEMFNQVPDKPPYNNDPTGKPQVRDYTVMLELFDEIIKTAPEWENNDLVGFPINAIIDWPMGTPAGYSMFTTDKVNEQFKNMFDVWVTFLTSPDSRYVIPGWIPHIPNFIDLYQCDPTDPYYGFTSWDDFFTRKFKDNVRPVDLDNGSISSACESAFLARVPNIKERDSFWLKGQPYSLADILNYDNTYVPQFVNGTIYQAFLSATKYHRWHSPVNGVIEDIFNVPGTYYAESPSAGFDPSAPDLSQAFITAMAERAIIYIRSEYDPIGLMAFVAVGMSEVSSCEITVHKGDTVQKGDQLGMFHFGGSTHCLIFRPETQLTWVPREQHDDVLLNEEIATVVPA</sequence>
<evidence type="ECO:0000313" key="4">
    <source>
        <dbReference type="EMBL" id="TFK89210.1"/>
    </source>
</evidence>
<keyword evidence="2" id="KW-0456">Lyase</keyword>
<evidence type="ECO:0000313" key="5">
    <source>
        <dbReference type="Proteomes" id="UP000308197"/>
    </source>
</evidence>
<keyword evidence="5" id="KW-1185">Reference proteome</keyword>
<dbReference type="PANTHER" id="PTHR10067">
    <property type="entry name" value="PHOSPHATIDYLSERINE DECARBOXYLASE"/>
    <property type="match status" value="1"/>
</dbReference>
<reference evidence="4 5" key="1">
    <citation type="journal article" date="2019" name="Nat. Ecol. Evol.">
        <title>Megaphylogeny resolves global patterns of mushroom evolution.</title>
        <authorList>
            <person name="Varga T."/>
            <person name="Krizsan K."/>
            <person name="Foldi C."/>
            <person name="Dima B."/>
            <person name="Sanchez-Garcia M."/>
            <person name="Sanchez-Ramirez S."/>
            <person name="Szollosi G.J."/>
            <person name="Szarkandi J.G."/>
            <person name="Papp V."/>
            <person name="Albert L."/>
            <person name="Andreopoulos W."/>
            <person name="Angelini C."/>
            <person name="Antonin V."/>
            <person name="Barry K.W."/>
            <person name="Bougher N.L."/>
            <person name="Buchanan P."/>
            <person name="Buyck B."/>
            <person name="Bense V."/>
            <person name="Catcheside P."/>
            <person name="Chovatia M."/>
            <person name="Cooper J."/>
            <person name="Damon W."/>
            <person name="Desjardin D."/>
            <person name="Finy P."/>
            <person name="Geml J."/>
            <person name="Haridas S."/>
            <person name="Hughes K."/>
            <person name="Justo A."/>
            <person name="Karasinski D."/>
            <person name="Kautmanova I."/>
            <person name="Kiss B."/>
            <person name="Kocsube S."/>
            <person name="Kotiranta H."/>
            <person name="LaButti K.M."/>
            <person name="Lechner B.E."/>
            <person name="Liimatainen K."/>
            <person name="Lipzen A."/>
            <person name="Lukacs Z."/>
            <person name="Mihaltcheva S."/>
            <person name="Morgado L.N."/>
            <person name="Niskanen T."/>
            <person name="Noordeloos M.E."/>
            <person name="Ohm R.A."/>
            <person name="Ortiz-Santana B."/>
            <person name="Ovrebo C."/>
            <person name="Racz N."/>
            <person name="Riley R."/>
            <person name="Savchenko A."/>
            <person name="Shiryaev A."/>
            <person name="Soop K."/>
            <person name="Spirin V."/>
            <person name="Szebenyi C."/>
            <person name="Tomsovsky M."/>
            <person name="Tulloss R.E."/>
            <person name="Uehling J."/>
            <person name="Grigoriev I.V."/>
            <person name="Vagvolgyi C."/>
            <person name="Papp T."/>
            <person name="Martin F.M."/>
            <person name="Miettinen O."/>
            <person name="Hibbett D.S."/>
            <person name="Nagy L.G."/>
        </authorList>
    </citation>
    <scope>NUCLEOTIDE SEQUENCE [LARGE SCALE GENOMIC DNA]</scope>
    <source>
        <strain evidence="4 5">HHB13444</strain>
    </source>
</reference>
<dbReference type="AlphaFoldDB" id="A0A5C3PLV5"/>
<feature type="domain" description="L-tryptophan decarboxylase PsiD-like" evidence="3">
    <location>
        <begin position="64"/>
        <end position="182"/>
    </location>
</feature>
<dbReference type="GO" id="GO:0005739">
    <property type="term" value="C:mitochondrion"/>
    <property type="evidence" value="ECO:0007669"/>
    <property type="project" value="TreeGrafter"/>
</dbReference>
<protein>
    <recommendedName>
        <fullName evidence="3">L-tryptophan decarboxylase PsiD-like domain-containing protein</fullName>
    </recommendedName>
</protein>
<accession>A0A5C3PLV5</accession>
<proteinExistence type="predicted"/>
<dbReference type="STRING" id="1314778.A0A5C3PLV5"/>
<dbReference type="Pfam" id="PF02666">
    <property type="entry name" value="PS_Dcarbxylase"/>
    <property type="match status" value="1"/>
</dbReference>
<dbReference type="Proteomes" id="UP000308197">
    <property type="component" value="Unassembled WGS sequence"/>
</dbReference>
<dbReference type="InterPro" id="IPR003817">
    <property type="entry name" value="PS_Dcarbxylase"/>
</dbReference>
<keyword evidence="1" id="KW-0210">Decarboxylase</keyword>
<evidence type="ECO:0000256" key="2">
    <source>
        <dbReference type="ARBA" id="ARBA00023239"/>
    </source>
</evidence>